<sequence>MAELTDADEHILDYCQKEVPYKIIPQLLAKYHNVEISYNAVKKRAKKLGINKRGPGTTSEAEVIAALQDELTSASSLVGYREMTSILRKKGLIVRRNTVMQLLRTLDPEGVEIRRRRRLKRKVYISPGPNYAWHVDGNDKLKPFGFAVHGAIDGYSRMILWLNVAPSNKDPAIISYFYMQTVAALHGCPSLLQTDPGVENGIIAALQCTFRVNHEDELAGSKSHKYGKSTTNQRIESWWSYYRRNRIDWWMDKFYELVRNQQFNKDNDTHVKCIRFCYMSLIQQELDDIKERWNGHNILPSPNARCPNGRPNVLFHLPENTGAEDHLKPISPEAIRFGFTNTVQQTISGCPAFDDYASNIFRAKGWAEPADFQEALHFYTELRRLATNELLDI</sequence>
<organism evidence="2 3">
    <name type="scientific">Lingula anatina</name>
    <name type="common">Brachiopod</name>
    <name type="synonym">Lingula unguis</name>
    <dbReference type="NCBI Taxonomy" id="7574"/>
    <lineage>
        <taxon>Eukaryota</taxon>
        <taxon>Metazoa</taxon>
        <taxon>Spiralia</taxon>
        <taxon>Lophotrochozoa</taxon>
        <taxon>Brachiopoda</taxon>
        <taxon>Linguliformea</taxon>
        <taxon>Lingulata</taxon>
        <taxon>Lingulida</taxon>
        <taxon>Linguloidea</taxon>
        <taxon>Lingulidae</taxon>
        <taxon>Lingula</taxon>
    </lineage>
</organism>
<evidence type="ECO:0000259" key="1">
    <source>
        <dbReference type="Pfam" id="PF24764"/>
    </source>
</evidence>
<feature type="domain" description="Integrase core" evidence="1">
    <location>
        <begin position="123"/>
        <end position="299"/>
    </location>
</feature>
<dbReference type="PANTHER" id="PTHR46791:SF13">
    <property type="entry name" value="CLR5 DOMAIN-CONTAINING PROTEIN"/>
    <property type="match status" value="1"/>
</dbReference>
<proteinExistence type="predicted"/>
<dbReference type="InParanoid" id="A0A1S3HXW3"/>
<dbReference type="InterPro" id="IPR058913">
    <property type="entry name" value="Integrase_dom_put"/>
</dbReference>
<dbReference type="KEGG" id="lak:106159197"/>
<keyword evidence="2" id="KW-1185">Reference proteome</keyword>
<dbReference type="GeneID" id="106159197"/>
<dbReference type="AlphaFoldDB" id="A0A1S3HXW3"/>
<reference evidence="3" key="1">
    <citation type="submission" date="2025-08" db="UniProtKB">
        <authorList>
            <consortium name="RefSeq"/>
        </authorList>
    </citation>
    <scope>IDENTIFICATION</scope>
    <source>
        <tissue evidence="3">Gonads</tissue>
    </source>
</reference>
<dbReference type="Pfam" id="PF24764">
    <property type="entry name" value="rva_4"/>
    <property type="match status" value="1"/>
</dbReference>
<gene>
    <name evidence="3" type="primary">LOC106159197</name>
</gene>
<dbReference type="Proteomes" id="UP000085678">
    <property type="component" value="Unplaced"/>
</dbReference>
<evidence type="ECO:0000313" key="3">
    <source>
        <dbReference type="RefSeq" id="XP_013390872.1"/>
    </source>
</evidence>
<evidence type="ECO:0000313" key="2">
    <source>
        <dbReference type="Proteomes" id="UP000085678"/>
    </source>
</evidence>
<dbReference type="PANTHER" id="PTHR46791">
    <property type="entry name" value="EXPRESSED PROTEIN"/>
    <property type="match status" value="1"/>
</dbReference>
<dbReference type="OrthoDB" id="6099050at2759"/>
<accession>A0A1S3HXW3</accession>
<dbReference type="RefSeq" id="XP_013390872.1">
    <property type="nucleotide sequence ID" value="XM_013535418.1"/>
</dbReference>
<name>A0A1S3HXW3_LINAN</name>
<dbReference type="OMA" id="NISIRTW"/>
<protein>
    <submittedName>
        <fullName evidence="3">Uncharacterized protein LOC106159197</fullName>
    </submittedName>
</protein>